<dbReference type="Gene3D" id="2.60.120.10">
    <property type="entry name" value="Jelly Rolls"/>
    <property type="match status" value="1"/>
</dbReference>
<dbReference type="InterPro" id="IPR011051">
    <property type="entry name" value="RmlC_Cupin_sf"/>
</dbReference>
<dbReference type="InterPro" id="IPR047121">
    <property type="entry name" value="YjiB-like"/>
</dbReference>
<dbReference type="GeneID" id="55971679"/>
<sequence>MPALSDASVTPLSSLRVSRHLIPAHGLIPNTSLQDKPLLIYHSAFAGSPSAEKIESHLRSLGVVEPQWQYSMYSTTHFHSTTHEVLCVSAGRARLCFGGEENDGRVEVDVSPGDVIVVPAGVGHRLLREEGGGAFQMVGCYPVGNQQWDMCYGNPSEKSKIDGIASLPWFKRDPVYGAHGPATLE</sequence>
<dbReference type="EMBL" id="JAANYQ010000004">
    <property type="protein sequence ID" value="KAF4124785.1"/>
    <property type="molecule type" value="Genomic_DNA"/>
</dbReference>
<dbReference type="Proteomes" id="UP000749293">
    <property type="component" value="Unassembled WGS sequence"/>
</dbReference>
<organism evidence="2 3">
    <name type="scientific">Geosmithia morbida</name>
    <dbReference type="NCBI Taxonomy" id="1094350"/>
    <lineage>
        <taxon>Eukaryota</taxon>
        <taxon>Fungi</taxon>
        <taxon>Dikarya</taxon>
        <taxon>Ascomycota</taxon>
        <taxon>Pezizomycotina</taxon>
        <taxon>Sordariomycetes</taxon>
        <taxon>Hypocreomycetidae</taxon>
        <taxon>Hypocreales</taxon>
        <taxon>Bionectriaceae</taxon>
        <taxon>Geosmithia</taxon>
    </lineage>
</organism>
<dbReference type="PANTHER" id="PTHR36448:SF3">
    <property type="entry name" value="CUPIN TYPE-2 DOMAIN-CONTAINING PROTEIN"/>
    <property type="match status" value="1"/>
</dbReference>
<dbReference type="AlphaFoldDB" id="A0A9P4YXQ4"/>
<comment type="caution">
    <text evidence="2">The sequence shown here is derived from an EMBL/GenBank/DDBJ whole genome shotgun (WGS) entry which is preliminary data.</text>
</comment>
<keyword evidence="3" id="KW-1185">Reference proteome</keyword>
<dbReference type="CDD" id="cd02219">
    <property type="entry name" value="cupin_YjlB-like"/>
    <property type="match status" value="1"/>
</dbReference>
<reference evidence="2" key="1">
    <citation type="submission" date="2020-03" db="EMBL/GenBank/DDBJ databases">
        <title>Site-based positive gene gene selection in Geosmithia morbida across the United States reveals a broad range of putative effectors and factors for local host and environmental adapation.</title>
        <authorList>
            <person name="Onufrak A."/>
            <person name="Murdoch R.W."/>
            <person name="Gazis R."/>
            <person name="Huff M."/>
            <person name="Staton M."/>
            <person name="Klingeman W."/>
            <person name="Hadziabdic D."/>
        </authorList>
    </citation>
    <scope>NUCLEOTIDE SEQUENCE</scope>
    <source>
        <strain evidence="2">1262</strain>
    </source>
</reference>
<evidence type="ECO:0000259" key="1">
    <source>
        <dbReference type="Pfam" id="PF07883"/>
    </source>
</evidence>
<proteinExistence type="predicted"/>
<dbReference type="InterPro" id="IPR014500">
    <property type="entry name" value="UCP019307_cupin"/>
</dbReference>
<dbReference type="InterPro" id="IPR014710">
    <property type="entry name" value="RmlC-like_jellyroll"/>
</dbReference>
<dbReference type="PIRSF" id="PIRSF019307">
    <property type="entry name" value="UCP019307"/>
    <property type="match status" value="1"/>
</dbReference>
<evidence type="ECO:0000313" key="2">
    <source>
        <dbReference type="EMBL" id="KAF4124785.1"/>
    </source>
</evidence>
<gene>
    <name evidence="2" type="ORF">GMORB2_5451</name>
</gene>
<dbReference type="PANTHER" id="PTHR36448">
    <property type="entry name" value="BLR7373 PROTEIN"/>
    <property type="match status" value="1"/>
</dbReference>
<dbReference type="SUPFAM" id="SSF51182">
    <property type="entry name" value="RmlC-like cupins"/>
    <property type="match status" value="1"/>
</dbReference>
<feature type="domain" description="Cupin type-2" evidence="1">
    <location>
        <begin position="74"/>
        <end position="129"/>
    </location>
</feature>
<protein>
    <submittedName>
        <fullName evidence="2">Cupin</fullName>
    </submittedName>
</protein>
<dbReference type="RefSeq" id="XP_035323437.1">
    <property type="nucleotide sequence ID" value="XM_035467425.1"/>
</dbReference>
<dbReference type="InterPro" id="IPR013096">
    <property type="entry name" value="Cupin_2"/>
</dbReference>
<dbReference type="Pfam" id="PF07883">
    <property type="entry name" value="Cupin_2"/>
    <property type="match status" value="1"/>
</dbReference>
<evidence type="ECO:0000313" key="3">
    <source>
        <dbReference type="Proteomes" id="UP000749293"/>
    </source>
</evidence>
<dbReference type="OrthoDB" id="2589563at2759"/>
<name>A0A9P4YXQ4_9HYPO</name>
<accession>A0A9P4YXQ4</accession>